<organism evidence="16 17">
    <name type="scientific">Geothermobacter hydrogeniphilus</name>
    <dbReference type="NCBI Taxonomy" id="1969733"/>
    <lineage>
        <taxon>Bacteria</taxon>
        <taxon>Pseudomonadati</taxon>
        <taxon>Thermodesulfobacteriota</taxon>
        <taxon>Desulfuromonadia</taxon>
        <taxon>Desulfuromonadales</taxon>
        <taxon>Geothermobacteraceae</taxon>
        <taxon>Geothermobacter</taxon>
    </lineage>
</organism>
<dbReference type="OrthoDB" id="2514702at2"/>
<dbReference type="STRING" id="1969733.B5V00_06280"/>
<keyword evidence="6" id="KW-0808">Transferase</keyword>
<dbReference type="InterPro" id="IPR011620">
    <property type="entry name" value="Sig_transdc_His_kinase_LytS_TM"/>
</dbReference>
<evidence type="ECO:0000259" key="15">
    <source>
        <dbReference type="SMART" id="SM00065"/>
    </source>
</evidence>
<sequence length="558" mass="61206">MTLVLALLQQMSLFLVIAYLFTKSPIFRPLAGDTLRARHKLILYFVFSVFSILGTYFGLPVQDAIANTRAIGAVLAGLIGGPVLGLSVGLTSGLHRYSLGGFTAFSCGVSTTIEGLVGGLVHLYLVRRGQSDRVYSPQTAFVATFCAELLQMAIILLLSRPFEDALSLVRAIALPMVLANSTGAAIFTSIIRDQKRMYDKFGAIFSAKALRIAERALGLLSRGLNQKTAEQLALIIHDETGVGAVAITDREKILAFVGAGSDHHHPGSAITSGFTRKAIASNRVVYADGVREHFHCTISGTCPLGSALVVPLHVDNEVIGTIKLYEPQQKLFLNLNRTLGEGIANLLSHQLLRTRFEEQKNLLVKSELKLVQAQINPHFLFNALNTVIAVIRKDADRGRDLLLHLSNFFRKNLKRTSDLATLEEELDHVNSYLKLEKARFEDRLRVEMEVDPALLKLKMPIFVLQPILENAVKHGISNILGQGIIRLTALQQGDCVVITIEDNAGLYKAGHQSGLGMNIVDKRIRRLYGDQFGLAVDCIPDEKTLVTIRLPGEMRSVA</sequence>
<feature type="transmembrane region" description="Helical" evidence="14">
    <location>
        <begin position="102"/>
        <end position="126"/>
    </location>
</feature>
<feature type="domain" description="GAF" evidence="15">
    <location>
        <begin position="220"/>
        <end position="361"/>
    </location>
</feature>
<evidence type="ECO:0000256" key="9">
    <source>
        <dbReference type="ARBA" id="ARBA00022777"/>
    </source>
</evidence>
<evidence type="ECO:0000256" key="2">
    <source>
        <dbReference type="ARBA" id="ARBA00004651"/>
    </source>
</evidence>
<evidence type="ECO:0000256" key="4">
    <source>
        <dbReference type="ARBA" id="ARBA00022475"/>
    </source>
</evidence>
<feature type="transmembrane region" description="Helical" evidence="14">
    <location>
        <begin position="42"/>
        <end position="59"/>
    </location>
</feature>
<dbReference type="AlphaFoldDB" id="A0A1X0Y7Q0"/>
<keyword evidence="11 14" id="KW-1133">Transmembrane helix</keyword>
<keyword evidence="4" id="KW-1003">Cell membrane</keyword>
<feature type="transmembrane region" description="Helical" evidence="14">
    <location>
        <begin position="71"/>
        <end position="90"/>
    </location>
</feature>
<reference evidence="16 17" key="1">
    <citation type="submission" date="2017-03" db="EMBL/GenBank/DDBJ databases">
        <title>Genome sequence of Geothermobacter sp. EPR-M, Deep-Sea Iron Reducer.</title>
        <authorList>
            <person name="Tully B."/>
            <person name="Savalia P."/>
            <person name="Abuyen K."/>
            <person name="Baughan C."/>
            <person name="Romero E."/>
            <person name="Ronkowski C."/>
            <person name="Torres B."/>
            <person name="Tremblay J."/>
            <person name="Trujillo A."/>
            <person name="Tyler M."/>
            <person name="Perez-Rodriguez I."/>
            <person name="Amend J."/>
        </authorList>
    </citation>
    <scope>NUCLEOTIDE SEQUENCE [LARGE SCALE GENOMIC DNA]</scope>
    <source>
        <strain evidence="16 17">EPR-M</strain>
    </source>
</reference>
<dbReference type="SUPFAM" id="SSF55874">
    <property type="entry name" value="ATPase domain of HSP90 chaperone/DNA topoisomerase II/histidine kinase"/>
    <property type="match status" value="1"/>
</dbReference>
<dbReference type="Gene3D" id="3.30.565.10">
    <property type="entry name" value="Histidine kinase-like ATPase, C-terminal domain"/>
    <property type="match status" value="1"/>
</dbReference>
<dbReference type="PANTHER" id="PTHR34220:SF10">
    <property type="entry name" value="SENSOR HISTIDINE KINASE BTSS"/>
    <property type="match status" value="1"/>
</dbReference>
<dbReference type="Gene3D" id="3.30.450.40">
    <property type="match status" value="1"/>
</dbReference>
<dbReference type="InterPro" id="IPR003018">
    <property type="entry name" value="GAF"/>
</dbReference>
<comment type="subcellular location">
    <subcellularLocation>
        <location evidence="2">Cell membrane</location>
        <topology evidence="2">Multi-pass membrane protein</topology>
    </subcellularLocation>
</comment>
<comment type="catalytic activity">
    <reaction evidence="1">
        <text>ATP + protein L-histidine = ADP + protein N-phospho-L-histidine.</text>
        <dbReference type="EC" id="2.7.13.3"/>
    </reaction>
</comment>
<dbReference type="PANTHER" id="PTHR34220">
    <property type="entry name" value="SENSOR HISTIDINE KINASE YPDA"/>
    <property type="match status" value="1"/>
</dbReference>
<dbReference type="InterPro" id="IPR036890">
    <property type="entry name" value="HATPase_C_sf"/>
</dbReference>
<dbReference type="RefSeq" id="WP_085009919.1">
    <property type="nucleotide sequence ID" value="NZ_NAAD01000006.1"/>
</dbReference>
<dbReference type="Proteomes" id="UP000193136">
    <property type="component" value="Unassembled WGS sequence"/>
</dbReference>
<accession>A0A1X0Y7Q0</accession>
<evidence type="ECO:0000256" key="13">
    <source>
        <dbReference type="ARBA" id="ARBA00023136"/>
    </source>
</evidence>
<evidence type="ECO:0000256" key="1">
    <source>
        <dbReference type="ARBA" id="ARBA00000085"/>
    </source>
</evidence>
<feature type="transmembrane region" description="Helical" evidence="14">
    <location>
        <begin position="171"/>
        <end position="191"/>
    </location>
</feature>
<evidence type="ECO:0000256" key="3">
    <source>
        <dbReference type="ARBA" id="ARBA00012438"/>
    </source>
</evidence>
<dbReference type="SMART" id="SM00065">
    <property type="entry name" value="GAF"/>
    <property type="match status" value="1"/>
</dbReference>
<dbReference type="GO" id="GO:0071555">
    <property type="term" value="P:cell wall organization"/>
    <property type="evidence" value="ECO:0007669"/>
    <property type="project" value="InterPro"/>
</dbReference>
<keyword evidence="9 16" id="KW-0418">Kinase</keyword>
<evidence type="ECO:0000256" key="14">
    <source>
        <dbReference type="SAM" id="Phobius"/>
    </source>
</evidence>
<proteinExistence type="predicted"/>
<dbReference type="EMBL" id="NAAD01000006">
    <property type="protein sequence ID" value="ORJ61240.1"/>
    <property type="molecule type" value="Genomic_DNA"/>
</dbReference>
<keyword evidence="13 14" id="KW-0472">Membrane</keyword>
<dbReference type="Pfam" id="PF01590">
    <property type="entry name" value="GAF"/>
    <property type="match status" value="1"/>
</dbReference>
<name>A0A1X0Y7Q0_9BACT</name>
<keyword evidence="8" id="KW-0547">Nucleotide-binding</keyword>
<dbReference type="InterPro" id="IPR029016">
    <property type="entry name" value="GAF-like_dom_sf"/>
</dbReference>
<comment type="caution">
    <text evidence="16">The sequence shown here is derived from an EMBL/GenBank/DDBJ whole genome shotgun (WGS) entry which is preliminary data.</text>
</comment>
<evidence type="ECO:0000256" key="6">
    <source>
        <dbReference type="ARBA" id="ARBA00022679"/>
    </source>
</evidence>
<evidence type="ECO:0000256" key="10">
    <source>
        <dbReference type="ARBA" id="ARBA00022840"/>
    </source>
</evidence>
<dbReference type="Pfam" id="PF06580">
    <property type="entry name" value="His_kinase"/>
    <property type="match status" value="1"/>
</dbReference>
<evidence type="ECO:0000256" key="12">
    <source>
        <dbReference type="ARBA" id="ARBA00023012"/>
    </source>
</evidence>
<evidence type="ECO:0000313" key="16">
    <source>
        <dbReference type="EMBL" id="ORJ61240.1"/>
    </source>
</evidence>
<evidence type="ECO:0000256" key="8">
    <source>
        <dbReference type="ARBA" id="ARBA00022741"/>
    </source>
</evidence>
<keyword evidence="12" id="KW-0902">Two-component regulatory system</keyword>
<dbReference type="InterPro" id="IPR010559">
    <property type="entry name" value="Sig_transdc_His_kin_internal"/>
</dbReference>
<protein>
    <recommendedName>
        <fullName evidence="3">histidine kinase</fullName>
        <ecNumber evidence="3">2.7.13.3</ecNumber>
    </recommendedName>
</protein>
<gene>
    <name evidence="16" type="ORF">B5V00_06280</name>
</gene>
<dbReference type="GO" id="GO:0005524">
    <property type="term" value="F:ATP binding"/>
    <property type="evidence" value="ECO:0007669"/>
    <property type="project" value="UniProtKB-KW"/>
</dbReference>
<evidence type="ECO:0000256" key="7">
    <source>
        <dbReference type="ARBA" id="ARBA00022692"/>
    </source>
</evidence>
<evidence type="ECO:0000256" key="5">
    <source>
        <dbReference type="ARBA" id="ARBA00022553"/>
    </source>
</evidence>
<dbReference type="GO" id="GO:0000155">
    <property type="term" value="F:phosphorelay sensor kinase activity"/>
    <property type="evidence" value="ECO:0007669"/>
    <property type="project" value="InterPro"/>
</dbReference>
<dbReference type="InterPro" id="IPR050640">
    <property type="entry name" value="Bact_2-comp_sensor_kinase"/>
</dbReference>
<dbReference type="SUPFAM" id="SSF55781">
    <property type="entry name" value="GAF domain-like"/>
    <property type="match status" value="1"/>
</dbReference>
<dbReference type="GO" id="GO:0005886">
    <property type="term" value="C:plasma membrane"/>
    <property type="evidence" value="ECO:0007669"/>
    <property type="project" value="UniProtKB-SubCell"/>
</dbReference>
<dbReference type="EC" id="2.7.13.3" evidence="3"/>
<keyword evidence="7 14" id="KW-0812">Transmembrane</keyword>
<keyword evidence="10" id="KW-0067">ATP-binding</keyword>
<dbReference type="Pfam" id="PF07694">
    <property type="entry name" value="5TM-5TMR_LYT"/>
    <property type="match status" value="1"/>
</dbReference>
<feature type="transmembrane region" description="Helical" evidence="14">
    <location>
        <begin position="138"/>
        <end position="159"/>
    </location>
</feature>
<keyword evidence="17" id="KW-1185">Reference proteome</keyword>
<keyword evidence="5" id="KW-0597">Phosphoprotein</keyword>
<evidence type="ECO:0000256" key="11">
    <source>
        <dbReference type="ARBA" id="ARBA00022989"/>
    </source>
</evidence>
<evidence type="ECO:0000313" key="17">
    <source>
        <dbReference type="Proteomes" id="UP000193136"/>
    </source>
</evidence>